<evidence type="ECO:0000313" key="2">
    <source>
        <dbReference type="EMBL" id="GFR82748.1"/>
    </source>
</evidence>
<dbReference type="EMBL" id="BMAT01011960">
    <property type="protein sequence ID" value="GFR82748.1"/>
    <property type="molecule type" value="Genomic_DNA"/>
</dbReference>
<reference evidence="2 3" key="1">
    <citation type="journal article" date="2021" name="Elife">
        <title>Chloroplast acquisition without the gene transfer in kleptoplastic sea slugs, Plakobranchus ocellatus.</title>
        <authorList>
            <person name="Maeda T."/>
            <person name="Takahashi S."/>
            <person name="Yoshida T."/>
            <person name="Shimamura S."/>
            <person name="Takaki Y."/>
            <person name="Nagai Y."/>
            <person name="Toyoda A."/>
            <person name="Suzuki Y."/>
            <person name="Arimoto A."/>
            <person name="Ishii H."/>
            <person name="Satoh N."/>
            <person name="Nishiyama T."/>
            <person name="Hasebe M."/>
            <person name="Maruyama T."/>
            <person name="Minagawa J."/>
            <person name="Obokata J."/>
            <person name="Shigenobu S."/>
        </authorList>
    </citation>
    <scope>NUCLEOTIDE SEQUENCE [LARGE SCALE GENOMIC DNA]</scope>
</reference>
<protein>
    <submittedName>
        <fullName evidence="2">Uncharacterized protein</fullName>
    </submittedName>
</protein>
<gene>
    <name evidence="2" type="ORF">ElyMa_005959100</name>
</gene>
<feature type="region of interest" description="Disordered" evidence="1">
    <location>
        <begin position="348"/>
        <end position="380"/>
    </location>
</feature>
<comment type="caution">
    <text evidence="2">The sequence shown here is derived from an EMBL/GenBank/DDBJ whole genome shotgun (WGS) entry which is preliminary data.</text>
</comment>
<feature type="region of interest" description="Disordered" evidence="1">
    <location>
        <begin position="251"/>
        <end position="328"/>
    </location>
</feature>
<feature type="compositionally biased region" description="Polar residues" evidence="1">
    <location>
        <begin position="71"/>
        <end position="80"/>
    </location>
</feature>
<feature type="region of interest" description="Disordered" evidence="1">
    <location>
        <begin position="1"/>
        <end position="168"/>
    </location>
</feature>
<sequence>QATEQNIDLKGVNPKLGPNLDGSLQSPKLSDFESEKQTSRGSHSSGSNSDDTIKGPPTPKPRSLIRPGGSNALSRTTPADSSKEDNSFVFPALRPVTGSNNTDKDKTDEGPPQLDFRSVLKPRSQGQVTTQQRLPAESSELTTDFRSVLNKPKPRDKDFTKTPGGFPRSDLVGVELRNLQNTRNSRNVSRVGEPKFGFASLVGVREHPSQRQSLSAGGQTLEEIRYVKHSSHVNTTGLRVVSKNLDTLDSWEHESSSDEPPLSARVGKQWQNSSPSYSPSSCATASQQQSLESLSSQPRHIHLTDTVEQEKSKDRPVVTPKQEESFKAVPRYVTSNSNDIVNHKGAVTRNELAEGVRSTLPNSIKESNTSDSNNSVGNTG</sequence>
<feature type="non-terminal residue" evidence="2">
    <location>
        <position position="380"/>
    </location>
</feature>
<keyword evidence="3" id="KW-1185">Reference proteome</keyword>
<evidence type="ECO:0000256" key="1">
    <source>
        <dbReference type="SAM" id="MobiDB-lite"/>
    </source>
</evidence>
<proteinExistence type="predicted"/>
<dbReference type="AlphaFoldDB" id="A0AAV4GAF5"/>
<feature type="compositionally biased region" description="Polar residues" evidence="1">
    <location>
        <begin position="124"/>
        <end position="145"/>
    </location>
</feature>
<organism evidence="2 3">
    <name type="scientific">Elysia marginata</name>
    <dbReference type="NCBI Taxonomy" id="1093978"/>
    <lineage>
        <taxon>Eukaryota</taxon>
        <taxon>Metazoa</taxon>
        <taxon>Spiralia</taxon>
        <taxon>Lophotrochozoa</taxon>
        <taxon>Mollusca</taxon>
        <taxon>Gastropoda</taxon>
        <taxon>Heterobranchia</taxon>
        <taxon>Euthyneura</taxon>
        <taxon>Panpulmonata</taxon>
        <taxon>Sacoglossa</taxon>
        <taxon>Placobranchoidea</taxon>
        <taxon>Plakobranchidae</taxon>
        <taxon>Elysia</taxon>
    </lineage>
</organism>
<accession>A0AAV4GAF5</accession>
<feature type="non-terminal residue" evidence="2">
    <location>
        <position position="1"/>
    </location>
</feature>
<name>A0AAV4GAF5_9GAST</name>
<feature type="compositionally biased region" description="Low complexity" evidence="1">
    <location>
        <begin position="39"/>
        <end position="49"/>
    </location>
</feature>
<evidence type="ECO:0000313" key="3">
    <source>
        <dbReference type="Proteomes" id="UP000762676"/>
    </source>
</evidence>
<feature type="compositionally biased region" description="Basic and acidic residues" evidence="1">
    <location>
        <begin position="302"/>
        <end position="326"/>
    </location>
</feature>
<dbReference type="Proteomes" id="UP000762676">
    <property type="component" value="Unassembled WGS sequence"/>
</dbReference>
<feature type="compositionally biased region" description="Low complexity" evidence="1">
    <location>
        <begin position="273"/>
        <end position="297"/>
    </location>
</feature>
<feature type="compositionally biased region" description="Polar residues" evidence="1">
    <location>
        <begin position="359"/>
        <end position="380"/>
    </location>
</feature>